<accession>A0A4P7N947</accession>
<feature type="compositionally biased region" description="Polar residues" evidence="1">
    <location>
        <begin position="29"/>
        <end position="40"/>
    </location>
</feature>
<evidence type="ECO:0000256" key="1">
    <source>
        <dbReference type="SAM" id="MobiDB-lite"/>
    </source>
</evidence>
<sequence length="136" mass="15164">MFHIRFSSLAPCSVLCPLLAISQKAVFTSTSPVPETSLSTRESKGAPKSLAQKGRRRRERRAPIRSHVAAETRRTWTTATSAHSDCDVRPVAGVRMDGPHRQFDTMEMKAMERGPKKDDFECAHDEQPASGLQAEW</sequence>
<proteinExistence type="predicted"/>
<dbReference type="AlphaFoldDB" id="A0A4P7N947"/>
<dbReference type="EMBL" id="CP034205">
    <property type="protein sequence ID" value="QBZ57526.1"/>
    <property type="molecule type" value="Genomic_DNA"/>
</dbReference>
<organism evidence="2 3">
    <name type="scientific">Pyricularia oryzae</name>
    <name type="common">Rice blast fungus</name>
    <name type="synonym">Magnaporthe oryzae</name>
    <dbReference type="NCBI Taxonomy" id="318829"/>
    <lineage>
        <taxon>Eukaryota</taxon>
        <taxon>Fungi</taxon>
        <taxon>Dikarya</taxon>
        <taxon>Ascomycota</taxon>
        <taxon>Pezizomycotina</taxon>
        <taxon>Sordariomycetes</taxon>
        <taxon>Sordariomycetidae</taxon>
        <taxon>Magnaporthales</taxon>
        <taxon>Pyriculariaceae</taxon>
        <taxon>Pyricularia</taxon>
    </lineage>
</organism>
<feature type="compositionally biased region" description="Basic residues" evidence="1">
    <location>
        <begin position="53"/>
        <end position="64"/>
    </location>
</feature>
<name>A0A4P7N947_PYROR</name>
<evidence type="ECO:0000313" key="2">
    <source>
        <dbReference type="EMBL" id="QBZ57526.1"/>
    </source>
</evidence>
<feature type="region of interest" description="Disordered" evidence="1">
    <location>
        <begin position="29"/>
        <end position="67"/>
    </location>
</feature>
<reference evidence="2 3" key="1">
    <citation type="journal article" date="2019" name="Mol. Biol. Evol.">
        <title>Blast fungal genomes show frequent chromosomal changes, gene gains and losses, and effector gene turnover.</title>
        <authorList>
            <person name="Gomez Luciano L.B."/>
            <person name="Jason Tsai I."/>
            <person name="Chuma I."/>
            <person name="Tosa Y."/>
            <person name="Chen Y.H."/>
            <person name="Li J.Y."/>
            <person name="Li M.Y."/>
            <person name="Jade Lu M.Y."/>
            <person name="Nakayashiki H."/>
            <person name="Li W.H."/>
        </authorList>
    </citation>
    <scope>NUCLEOTIDE SEQUENCE [LARGE SCALE GENOMIC DNA]</scope>
    <source>
        <strain evidence="2">MZ5-1-6</strain>
    </source>
</reference>
<gene>
    <name evidence="2" type="ORF">PoMZ_02453</name>
</gene>
<feature type="region of interest" description="Disordered" evidence="1">
    <location>
        <begin position="112"/>
        <end position="136"/>
    </location>
</feature>
<feature type="compositionally biased region" description="Basic and acidic residues" evidence="1">
    <location>
        <begin position="112"/>
        <end position="127"/>
    </location>
</feature>
<dbReference type="Proteomes" id="UP000294847">
    <property type="component" value="Chromosome 2"/>
</dbReference>
<protein>
    <submittedName>
        <fullName evidence="2">Uncharacterized protein</fullName>
    </submittedName>
</protein>
<evidence type="ECO:0000313" key="3">
    <source>
        <dbReference type="Proteomes" id="UP000294847"/>
    </source>
</evidence>